<name>A0ABW4KP04_9BURK</name>
<evidence type="ECO:0008006" key="3">
    <source>
        <dbReference type="Google" id="ProtNLM"/>
    </source>
</evidence>
<gene>
    <name evidence="1" type="ORF">ACFSF0_02625</name>
</gene>
<protein>
    <recommendedName>
        <fullName evidence="3">Secreted protein</fullName>
    </recommendedName>
</protein>
<proteinExistence type="predicted"/>
<dbReference type="EMBL" id="JBHUEJ010000007">
    <property type="protein sequence ID" value="MFD1709489.1"/>
    <property type="molecule type" value="Genomic_DNA"/>
</dbReference>
<comment type="caution">
    <text evidence="1">The sequence shown here is derived from an EMBL/GenBank/DDBJ whole genome shotgun (WGS) entry which is preliminary data.</text>
</comment>
<accession>A0ABW4KP04</accession>
<evidence type="ECO:0000313" key="2">
    <source>
        <dbReference type="Proteomes" id="UP001597304"/>
    </source>
</evidence>
<evidence type="ECO:0000313" key="1">
    <source>
        <dbReference type="EMBL" id="MFD1709489.1"/>
    </source>
</evidence>
<sequence>MRRPATPPSLHWRFTVLTLLAVVVAFGVLALLPTTPPVTHDEVSGAIDHLIGADSGHSSPPATAPTR</sequence>
<reference evidence="2" key="1">
    <citation type="journal article" date="2019" name="Int. J. Syst. Evol. Microbiol.">
        <title>The Global Catalogue of Microorganisms (GCM) 10K type strain sequencing project: providing services to taxonomists for standard genome sequencing and annotation.</title>
        <authorList>
            <consortium name="The Broad Institute Genomics Platform"/>
            <consortium name="The Broad Institute Genome Sequencing Center for Infectious Disease"/>
            <person name="Wu L."/>
            <person name="Ma J."/>
        </authorList>
    </citation>
    <scope>NUCLEOTIDE SEQUENCE [LARGE SCALE GENOMIC DNA]</scope>
    <source>
        <strain evidence="2">LMG 29247</strain>
    </source>
</reference>
<organism evidence="1 2">
    <name type="scientific">Ottowia flava</name>
    <dbReference type="NCBI Taxonomy" id="2675430"/>
    <lineage>
        <taxon>Bacteria</taxon>
        <taxon>Pseudomonadati</taxon>
        <taxon>Pseudomonadota</taxon>
        <taxon>Betaproteobacteria</taxon>
        <taxon>Burkholderiales</taxon>
        <taxon>Comamonadaceae</taxon>
        <taxon>Ottowia</taxon>
    </lineage>
</organism>
<dbReference type="RefSeq" id="WP_147913291.1">
    <property type="nucleotide sequence ID" value="NZ_JBHUEJ010000007.1"/>
</dbReference>
<keyword evidence="2" id="KW-1185">Reference proteome</keyword>
<dbReference type="Proteomes" id="UP001597304">
    <property type="component" value="Unassembled WGS sequence"/>
</dbReference>